<dbReference type="AlphaFoldDB" id="A0A1M5BH88"/>
<dbReference type="PANTHER" id="PTHR14969:SF13">
    <property type="entry name" value="AT30094P"/>
    <property type="match status" value="1"/>
</dbReference>
<accession>A0A1M5BH88</accession>
<evidence type="ECO:0000313" key="3">
    <source>
        <dbReference type="Proteomes" id="UP000184147"/>
    </source>
</evidence>
<dbReference type="RefSeq" id="WP_073363312.1">
    <property type="nucleotide sequence ID" value="NZ_FQVQ01000008.1"/>
</dbReference>
<feature type="domain" description="Phosphatidic acid phosphatase type 2/haloperoxidase" evidence="1">
    <location>
        <begin position="119"/>
        <end position="219"/>
    </location>
</feature>
<reference evidence="2 3" key="1">
    <citation type="submission" date="2016-11" db="EMBL/GenBank/DDBJ databases">
        <authorList>
            <person name="Jaros S."/>
            <person name="Januszkiewicz K."/>
            <person name="Wedrychowicz H."/>
        </authorList>
    </citation>
    <scope>NUCLEOTIDE SEQUENCE [LARGE SCALE GENOMIC DNA]</scope>
    <source>
        <strain evidence="2 3">DSM 25660</strain>
    </source>
</reference>
<evidence type="ECO:0000313" key="2">
    <source>
        <dbReference type="EMBL" id="SHF41637.1"/>
    </source>
</evidence>
<dbReference type="Gene3D" id="1.20.144.10">
    <property type="entry name" value="Phosphatidic acid phosphatase type 2/haloperoxidase"/>
    <property type="match status" value="1"/>
</dbReference>
<dbReference type="CDD" id="cd03394">
    <property type="entry name" value="PAP2_like_5"/>
    <property type="match status" value="1"/>
</dbReference>
<proteinExistence type="predicted"/>
<dbReference type="PANTHER" id="PTHR14969">
    <property type="entry name" value="SPHINGOSINE-1-PHOSPHATE PHOSPHOHYDROLASE"/>
    <property type="match status" value="1"/>
</dbReference>
<organism evidence="2 3">
    <name type="scientific">Flavobacterium fontis</name>
    <dbReference type="NCBI Taxonomy" id="1124188"/>
    <lineage>
        <taxon>Bacteria</taxon>
        <taxon>Pseudomonadati</taxon>
        <taxon>Bacteroidota</taxon>
        <taxon>Flavobacteriia</taxon>
        <taxon>Flavobacteriales</taxon>
        <taxon>Flavobacteriaceae</taxon>
        <taxon>Flavobacterium</taxon>
    </lineage>
</organism>
<dbReference type="EMBL" id="FQVQ01000008">
    <property type="protein sequence ID" value="SHF41637.1"/>
    <property type="molecule type" value="Genomic_DNA"/>
</dbReference>
<evidence type="ECO:0000259" key="1">
    <source>
        <dbReference type="SMART" id="SM00014"/>
    </source>
</evidence>
<dbReference type="OrthoDB" id="9773582at2"/>
<dbReference type="SMART" id="SM00014">
    <property type="entry name" value="acidPPc"/>
    <property type="match status" value="1"/>
</dbReference>
<keyword evidence="3" id="KW-1185">Reference proteome</keyword>
<protein>
    <submittedName>
        <fullName evidence="2">PAP2 superfamily protein</fullName>
    </submittedName>
</protein>
<dbReference type="Proteomes" id="UP000184147">
    <property type="component" value="Unassembled WGS sequence"/>
</dbReference>
<dbReference type="SUPFAM" id="SSF48317">
    <property type="entry name" value="Acid phosphatase/Vanadium-dependent haloperoxidase"/>
    <property type="match status" value="1"/>
</dbReference>
<dbReference type="STRING" id="1124188.SAMN05444377_10882"/>
<gene>
    <name evidence="2" type="ORF">SAMN05444377_10882</name>
</gene>
<dbReference type="InterPro" id="IPR036938">
    <property type="entry name" value="PAP2/HPO_sf"/>
</dbReference>
<sequence length="258" mass="28681">MFKTILFSLLSIATLHAQNQIESAQEKKIDTDTIPKIDSTHKFKFKQLIIPSVLIGYGVIGIESDQLKLFNTEIKEEVNENIDEKITIDDFSQYAPALSVYGLNAFGIKGKHNLKDRTIILGTSYLLMSASVLSLKSITKVERPDGSAFNSFPSGHTATAFAGAEFLWQEYKDVSIWYGISGYIVATGTGAFRIYNDKHWLTDVVAGAGIGILSTKVAYWINPWVQEKIFKTKEKNSVSAIAPFYNGKQLGIGFMKTF</sequence>
<name>A0A1M5BH88_9FLAO</name>
<dbReference type="InterPro" id="IPR000326">
    <property type="entry name" value="PAP2/HPO"/>
</dbReference>
<dbReference type="Pfam" id="PF01569">
    <property type="entry name" value="PAP2"/>
    <property type="match status" value="1"/>
</dbReference>